<reference evidence="1 2" key="1">
    <citation type="submission" date="2018-07" db="EMBL/GenBank/DDBJ databases">
        <authorList>
            <person name="Bragdon E."/>
            <person name="Orellana H."/>
            <person name="Sterchele H."/>
            <person name="Molloy S.D."/>
            <person name="Garlena R.A."/>
            <person name="Russell D.A."/>
            <person name="Pope W.H."/>
            <person name="Jacobs-Sera D."/>
            <person name="Hatfull G.F."/>
        </authorList>
    </citation>
    <scope>NUCLEOTIDE SEQUENCE [LARGE SCALE GENOMIC DNA]</scope>
</reference>
<keyword evidence="2" id="KW-1185">Reference proteome</keyword>
<dbReference type="GeneID" id="70080393"/>
<dbReference type="EMBL" id="MH651182">
    <property type="protein sequence ID" value="AXQ64390.1"/>
    <property type="molecule type" value="Genomic_DNA"/>
</dbReference>
<protein>
    <submittedName>
        <fullName evidence="1">Head-to-tail stopper</fullName>
    </submittedName>
</protein>
<name>A0A385DXY7_9CAUD</name>
<sequence>MNLLFNGADASTILVLRRGVRDEFGDPVGDDEFSESHSIRNVLIDYETTTSDRDRREEYTVRGTLRMPIGSDVLPTDRVELPDGTRIVVEGKPFVARLGFASGMAVRFKGVG</sequence>
<dbReference type="RefSeq" id="YP_010245874.1">
    <property type="nucleotide sequence ID" value="NC_060131.1"/>
</dbReference>
<dbReference type="Proteomes" id="UP000261731">
    <property type="component" value="Segment"/>
</dbReference>
<accession>A0A385DXY7</accession>
<dbReference type="KEGG" id="vg:70080393"/>
<evidence type="ECO:0000313" key="1">
    <source>
        <dbReference type="EMBL" id="AXQ64390.1"/>
    </source>
</evidence>
<gene>
    <name evidence="1" type="primary">18</name>
    <name evidence="1" type="ORF">SEA_NEVILLE_18</name>
</gene>
<proteinExistence type="predicted"/>
<organism evidence="1 2">
    <name type="scientific">Gordonia phage Neville</name>
    <dbReference type="NCBI Taxonomy" id="2301693"/>
    <lineage>
        <taxon>Viruses</taxon>
        <taxon>Duplodnaviria</taxon>
        <taxon>Heunggongvirae</taxon>
        <taxon>Uroviricota</taxon>
        <taxon>Caudoviricetes</taxon>
        <taxon>Deeyouvirinae</taxon>
        <taxon>Nevillevirus</taxon>
        <taxon>Nevillevirus neville</taxon>
    </lineage>
</organism>
<evidence type="ECO:0000313" key="2">
    <source>
        <dbReference type="Proteomes" id="UP000261731"/>
    </source>
</evidence>